<dbReference type="EMBL" id="ABIA03000002">
    <property type="protein sequence ID" value="EDQ33701.1"/>
    <property type="molecule type" value="Genomic_DNA"/>
</dbReference>
<evidence type="ECO:0000313" key="1">
    <source>
        <dbReference type="EMBL" id="EDQ33701.1"/>
    </source>
</evidence>
<dbReference type="STRING" id="411684.HPDFL43_04590"/>
<comment type="caution">
    <text evidence="1">The sequence shown here is derived from an EMBL/GenBank/DDBJ whole genome shotgun (WGS) entry which is preliminary data.</text>
</comment>
<sequence length="107" mass="12192">MTWSVETLDAAVDAELSALPADQIAKFIRIGELIEALGLERIRKPHVKHLEGPLWEIRMKGRDGISRALYVVARPKRVVVVRVFAKKTQKTPRREIELALKRAKDVK</sequence>
<keyword evidence="2" id="KW-1185">Reference proteome</keyword>
<dbReference type="RefSeq" id="WP_007196707.1">
    <property type="nucleotide sequence ID" value="NZ_CM002917.1"/>
</dbReference>
<evidence type="ECO:0000313" key="2">
    <source>
        <dbReference type="Proteomes" id="UP000004291"/>
    </source>
</evidence>
<reference evidence="1 2" key="1">
    <citation type="submission" date="2007-10" db="EMBL/GenBank/DDBJ databases">
        <authorList>
            <person name="Wagner-Dobler I."/>
            <person name="Ferriera S."/>
            <person name="Johnson J."/>
            <person name="Kravitz S."/>
            <person name="Beeson K."/>
            <person name="Sutton G."/>
            <person name="Rogers Y.-H."/>
            <person name="Friedman R."/>
            <person name="Frazier M."/>
            <person name="Venter J.C."/>
        </authorList>
    </citation>
    <scope>NUCLEOTIDE SEQUENCE [LARGE SCALE GENOMIC DNA]</scope>
    <source>
        <strain evidence="1 2">DFL-43</strain>
    </source>
</reference>
<dbReference type="AlphaFoldDB" id="A9D3M8"/>
<dbReference type="eggNOG" id="COG4679">
    <property type="taxonomic scope" value="Bacteria"/>
</dbReference>
<dbReference type="InterPro" id="IPR009241">
    <property type="entry name" value="HigB-like"/>
</dbReference>
<dbReference type="HOGENOM" id="CLU_122734_6_2_5"/>
<dbReference type="Pfam" id="PF05973">
    <property type="entry name" value="Gp49"/>
    <property type="match status" value="1"/>
</dbReference>
<protein>
    <submittedName>
        <fullName evidence="1">Phage-related protein</fullName>
    </submittedName>
</protein>
<organism evidence="1 2">
    <name type="scientific">Hoeflea phototrophica (strain DSM 17068 / NCIMB 14078 / DFL-43)</name>
    <dbReference type="NCBI Taxonomy" id="411684"/>
    <lineage>
        <taxon>Bacteria</taxon>
        <taxon>Pseudomonadati</taxon>
        <taxon>Pseudomonadota</taxon>
        <taxon>Alphaproteobacteria</taxon>
        <taxon>Hyphomicrobiales</taxon>
        <taxon>Rhizobiaceae</taxon>
        <taxon>Hoeflea</taxon>
    </lineage>
</organism>
<dbReference type="Proteomes" id="UP000004291">
    <property type="component" value="Chromosome"/>
</dbReference>
<proteinExistence type="predicted"/>
<accession>A9D3M8</accession>
<reference evidence="1 2" key="2">
    <citation type="submission" date="2012-06" db="EMBL/GenBank/DDBJ databases">
        <authorList>
            <person name="Fiebig A."/>
        </authorList>
    </citation>
    <scope>NUCLEOTIDE SEQUENCE [LARGE SCALE GENOMIC DNA]</scope>
    <source>
        <strain evidence="1 2">DFL-43</strain>
    </source>
</reference>
<dbReference type="OrthoDB" id="3233388at2"/>
<name>A9D3M8_HOEPD</name>
<gene>
    <name evidence="1" type="ORF">HPDFL43_04590</name>
</gene>